<gene>
    <name evidence="1" type="ORF">L1987_74011</name>
</gene>
<protein>
    <submittedName>
        <fullName evidence="1">Uncharacterized protein</fullName>
    </submittedName>
</protein>
<sequence length="678" mass="76703">MTKMIDVRIEKAIPKIVAAIEEAKATKKRESLLLKSNTKENENEISTPQYSKHTEGRHSNHPSKYTEGGKEGAIAALRWLEKTESVLAISKCLEEDKVLYASNLFRDQALEWWNQVISAKGRDRAYAMGWPVFKERIGKKFCPMNERERIEHNFLNLRMTGTNDQDYVTKLFEYARLVPHLATPESNFIKRYIWGLVLEIRDLVKAAKPESMDDAIELGASFTNGLIRNREDRKDTRFPAPECRLCKKKHYGKCGARPFCNTCKIPRHSIENCYKSKKPIVCYGCGEPGHIKIQCQKTKEAGPSIAKPAEGIKKNAKALVLNTNEVAKIQDVITGTFLVENIYAKVLFDSGVNQSFIDVKFCKLLNKPLARLEKSYEVETVNGDVVRISSSLYDCKISLSRHVLSMQLLPITLAGFDIVLGMDRLSANQAQIFCDKKSIEIHVPNGKTITIQGYKSFNPIGIISFLKATKCLKKGCLAYLLSISTKKEAKLLKDVPVVSEYPEVFPEELPGLPPEREVEFRINLTPGTAPIAKQPYILAPTEMAELKKQLEELLDKGFIRPSSSLWGAPVLFVKKKDGSMRMCIDYRELKKVTIKNRYPLPRIDNLFDQLQGACCFSKIDLRSGYHQLKIQEEDISKTAFITRYGHYEFTVMPFGLTNAPAAFMDMMNRICAPSSSNA</sequence>
<reference evidence="2" key="1">
    <citation type="journal article" date="2022" name="Mol. Ecol. Resour.">
        <title>The genomes of chicory, endive, great burdock and yacon provide insights into Asteraceae palaeo-polyploidization history and plant inulin production.</title>
        <authorList>
            <person name="Fan W."/>
            <person name="Wang S."/>
            <person name="Wang H."/>
            <person name="Wang A."/>
            <person name="Jiang F."/>
            <person name="Liu H."/>
            <person name="Zhao H."/>
            <person name="Xu D."/>
            <person name="Zhang Y."/>
        </authorList>
    </citation>
    <scope>NUCLEOTIDE SEQUENCE [LARGE SCALE GENOMIC DNA]</scope>
    <source>
        <strain evidence="2">cv. Yunnan</strain>
    </source>
</reference>
<reference evidence="1 2" key="2">
    <citation type="journal article" date="2022" name="Mol. Ecol. Resour.">
        <title>The genomes of chicory, endive, great burdock and yacon provide insights into Asteraceae paleo-polyploidization history and plant inulin production.</title>
        <authorList>
            <person name="Fan W."/>
            <person name="Wang S."/>
            <person name="Wang H."/>
            <person name="Wang A."/>
            <person name="Jiang F."/>
            <person name="Liu H."/>
            <person name="Zhao H."/>
            <person name="Xu D."/>
            <person name="Zhang Y."/>
        </authorList>
    </citation>
    <scope>NUCLEOTIDE SEQUENCE [LARGE SCALE GENOMIC DNA]</scope>
    <source>
        <strain evidence="2">cv. Yunnan</strain>
        <tissue evidence="1">Leaves</tissue>
    </source>
</reference>
<comment type="caution">
    <text evidence="1">The sequence shown here is derived from an EMBL/GenBank/DDBJ whole genome shotgun (WGS) entry which is preliminary data.</text>
</comment>
<evidence type="ECO:0000313" key="2">
    <source>
        <dbReference type="Proteomes" id="UP001056120"/>
    </source>
</evidence>
<dbReference type="EMBL" id="CM042042">
    <property type="protein sequence ID" value="KAI3703816.1"/>
    <property type="molecule type" value="Genomic_DNA"/>
</dbReference>
<dbReference type="Proteomes" id="UP001056120">
    <property type="component" value="Linkage Group LG25"/>
</dbReference>
<proteinExistence type="predicted"/>
<keyword evidence="2" id="KW-1185">Reference proteome</keyword>
<accession>A0ACB9A262</accession>
<organism evidence="1 2">
    <name type="scientific">Smallanthus sonchifolius</name>
    <dbReference type="NCBI Taxonomy" id="185202"/>
    <lineage>
        <taxon>Eukaryota</taxon>
        <taxon>Viridiplantae</taxon>
        <taxon>Streptophyta</taxon>
        <taxon>Embryophyta</taxon>
        <taxon>Tracheophyta</taxon>
        <taxon>Spermatophyta</taxon>
        <taxon>Magnoliopsida</taxon>
        <taxon>eudicotyledons</taxon>
        <taxon>Gunneridae</taxon>
        <taxon>Pentapetalae</taxon>
        <taxon>asterids</taxon>
        <taxon>campanulids</taxon>
        <taxon>Asterales</taxon>
        <taxon>Asteraceae</taxon>
        <taxon>Asteroideae</taxon>
        <taxon>Heliantheae alliance</taxon>
        <taxon>Millerieae</taxon>
        <taxon>Smallanthus</taxon>
    </lineage>
</organism>
<evidence type="ECO:0000313" key="1">
    <source>
        <dbReference type="EMBL" id="KAI3703816.1"/>
    </source>
</evidence>
<name>A0ACB9A262_9ASTR</name>